<dbReference type="InterPro" id="IPR051447">
    <property type="entry name" value="Lipoprotein-release_system"/>
</dbReference>
<organism evidence="9">
    <name type="scientific">hydrothermal vent metagenome</name>
    <dbReference type="NCBI Taxonomy" id="652676"/>
    <lineage>
        <taxon>unclassified sequences</taxon>
        <taxon>metagenomes</taxon>
        <taxon>ecological metagenomes</taxon>
    </lineage>
</organism>
<dbReference type="PANTHER" id="PTHR30489">
    <property type="entry name" value="LIPOPROTEIN-RELEASING SYSTEM TRANSMEMBRANE PROTEIN LOLE"/>
    <property type="match status" value="1"/>
</dbReference>
<accession>A0A3B0UDF0</accession>
<keyword evidence="4 6" id="KW-1133">Transmembrane helix</keyword>
<evidence type="ECO:0000256" key="2">
    <source>
        <dbReference type="ARBA" id="ARBA00022475"/>
    </source>
</evidence>
<evidence type="ECO:0000259" key="7">
    <source>
        <dbReference type="Pfam" id="PF02687"/>
    </source>
</evidence>
<dbReference type="InterPro" id="IPR003838">
    <property type="entry name" value="ABC3_permease_C"/>
</dbReference>
<dbReference type="PANTHER" id="PTHR30489:SF0">
    <property type="entry name" value="LIPOPROTEIN-RELEASING SYSTEM TRANSMEMBRANE PROTEIN LOLE"/>
    <property type="match status" value="1"/>
</dbReference>
<reference evidence="9" key="1">
    <citation type="submission" date="2018-06" db="EMBL/GenBank/DDBJ databases">
        <authorList>
            <person name="Zhirakovskaya E."/>
        </authorList>
    </citation>
    <scope>NUCLEOTIDE SEQUENCE</scope>
</reference>
<dbReference type="GO" id="GO:0044874">
    <property type="term" value="P:lipoprotein localization to outer membrane"/>
    <property type="evidence" value="ECO:0007669"/>
    <property type="project" value="TreeGrafter"/>
</dbReference>
<keyword evidence="3 6" id="KW-0812">Transmembrane</keyword>
<feature type="transmembrane region" description="Helical" evidence="6">
    <location>
        <begin position="348"/>
        <end position="368"/>
    </location>
</feature>
<feature type="transmembrane region" description="Helical" evidence="6">
    <location>
        <begin position="293"/>
        <end position="320"/>
    </location>
</feature>
<name>A0A3B0UDF0_9ZZZZ</name>
<dbReference type="GO" id="GO:0098797">
    <property type="term" value="C:plasma membrane protein complex"/>
    <property type="evidence" value="ECO:0007669"/>
    <property type="project" value="TreeGrafter"/>
</dbReference>
<feature type="domain" description="ABC3 transporter permease C-terminal" evidence="7">
    <location>
        <begin position="250"/>
        <end position="373"/>
    </location>
</feature>
<keyword evidence="2" id="KW-1003">Cell membrane</keyword>
<evidence type="ECO:0000256" key="5">
    <source>
        <dbReference type="ARBA" id="ARBA00023136"/>
    </source>
</evidence>
<evidence type="ECO:0000259" key="8">
    <source>
        <dbReference type="Pfam" id="PF12704"/>
    </source>
</evidence>
<dbReference type="Pfam" id="PF02687">
    <property type="entry name" value="FtsX"/>
    <property type="match status" value="1"/>
</dbReference>
<evidence type="ECO:0000256" key="3">
    <source>
        <dbReference type="ARBA" id="ARBA00022692"/>
    </source>
</evidence>
<evidence type="ECO:0000256" key="1">
    <source>
        <dbReference type="ARBA" id="ARBA00004651"/>
    </source>
</evidence>
<evidence type="ECO:0000256" key="6">
    <source>
        <dbReference type="SAM" id="Phobius"/>
    </source>
</evidence>
<feature type="transmembrane region" description="Helical" evidence="6">
    <location>
        <begin position="246"/>
        <end position="272"/>
    </location>
</feature>
<dbReference type="AlphaFoldDB" id="A0A3B0UDF0"/>
<dbReference type="InterPro" id="IPR025857">
    <property type="entry name" value="MacB_PCD"/>
</dbReference>
<evidence type="ECO:0000313" key="9">
    <source>
        <dbReference type="EMBL" id="VAW26343.1"/>
    </source>
</evidence>
<gene>
    <name evidence="9" type="ORF">MNBD_BACTEROID06-926</name>
</gene>
<keyword evidence="9" id="KW-0449">Lipoprotein</keyword>
<dbReference type="EMBL" id="UOES01000087">
    <property type="protein sequence ID" value="VAW26343.1"/>
    <property type="molecule type" value="Genomic_DNA"/>
</dbReference>
<comment type="subcellular location">
    <subcellularLocation>
        <location evidence="1">Cell membrane</location>
        <topology evidence="1">Multi-pass membrane protein</topology>
    </subcellularLocation>
</comment>
<protein>
    <submittedName>
        <fullName evidence="9">Lipoprotein releasing system transmembrane protein LolC/LolE</fullName>
    </submittedName>
</protein>
<keyword evidence="5 6" id="KW-0472">Membrane</keyword>
<feature type="domain" description="MacB-like periplasmic core" evidence="8">
    <location>
        <begin position="2"/>
        <end position="219"/>
    </location>
</feature>
<evidence type="ECO:0000256" key="4">
    <source>
        <dbReference type="ARBA" id="ARBA00022989"/>
    </source>
</evidence>
<sequence length="379" mass="42135">MFVVGFSTMALIIVLSVFNGLEDLLRDLYGSFDPEIKIESVKGKSFELNTDFIQKINDIPGVNQVVFVVEDQAYVKYNKSEMVAVIKGVSANYPSVNRLKSKIVEGELNFWNGNIPMAVVGQGIQYSLGVSTADEYSTLQVYYPKNLRSKSLNMSNTMTKMNLQVAGVFAIERQFDEKYIIVPITFASELFRYQNRVTALEVSVAEGSETLKVQAKLKAFLGNNFKVQNADEQHDIILRTVKIEKLFVFVTFIFIIGVSSINIFFALSMLAIDKKKDIGMLFSMGATARQVRSIFLAEGAIISLSGAVVGLLLGLIIIILQQEVGLVRMGLQTSVIDYYPVKLQVQDFVFTAGSIILITFLVSIRPAIMASKFSKVIRS</sequence>
<proteinExistence type="predicted"/>
<dbReference type="Pfam" id="PF12704">
    <property type="entry name" value="MacB_PCD"/>
    <property type="match status" value="1"/>
</dbReference>